<evidence type="ECO:0000313" key="3">
    <source>
        <dbReference type="Proteomes" id="UP000318102"/>
    </source>
</evidence>
<keyword evidence="3" id="KW-1185">Reference proteome</keyword>
<organism evidence="2 3">
    <name type="scientific">Paenibacillus agilis</name>
    <dbReference type="NCBI Taxonomy" id="3020863"/>
    <lineage>
        <taxon>Bacteria</taxon>
        <taxon>Bacillati</taxon>
        <taxon>Bacillota</taxon>
        <taxon>Bacilli</taxon>
        <taxon>Bacillales</taxon>
        <taxon>Paenibacillaceae</taxon>
        <taxon>Paenibacillus</taxon>
    </lineage>
</organism>
<comment type="caution">
    <text evidence="2">The sequence shown here is derived from an EMBL/GenBank/DDBJ whole genome shotgun (WGS) entry which is preliminary data.</text>
</comment>
<accession>A0A559IXA9</accession>
<protein>
    <submittedName>
        <fullName evidence="2">Uncharacterized protein</fullName>
    </submittedName>
</protein>
<keyword evidence="1" id="KW-0472">Membrane</keyword>
<dbReference type="OrthoDB" id="2087365at2"/>
<name>A0A559IXA9_9BACL</name>
<reference evidence="2 3" key="1">
    <citation type="submission" date="2019-07" db="EMBL/GenBank/DDBJ databases">
        <authorList>
            <person name="Kim J."/>
        </authorList>
    </citation>
    <scope>NUCLEOTIDE SEQUENCE [LARGE SCALE GENOMIC DNA]</scope>
    <source>
        <strain evidence="2 3">N4</strain>
    </source>
</reference>
<proteinExistence type="predicted"/>
<dbReference type="EMBL" id="VNJK01000001">
    <property type="protein sequence ID" value="TVX92236.1"/>
    <property type="molecule type" value="Genomic_DNA"/>
</dbReference>
<keyword evidence="1" id="KW-0812">Transmembrane</keyword>
<keyword evidence="1" id="KW-1133">Transmembrane helix</keyword>
<gene>
    <name evidence="2" type="ORF">FPZ44_03675</name>
</gene>
<evidence type="ECO:0000313" key="2">
    <source>
        <dbReference type="EMBL" id="TVX92236.1"/>
    </source>
</evidence>
<feature type="transmembrane region" description="Helical" evidence="1">
    <location>
        <begin position="6"/>
        <end position="28"/>
    </location>
</feature>
<dbReference type="Proteomes" id="UP000318102">
    <property type="component" value="Unassembled WGS sequence"/>
</dbReference>
<evidence type="ECO:0000256" key="1">
    <source>
        <dbReference type="SAM" id="Phobius"/>
    </source>
</evidence>
<sequence>MGVSTLDWSIFFSGVGSVGVISAIWLGWSGRAGSRLGAKAVLQTDMEYIKRGVDEIRVDQKYQAKQLADLSGHVIRVEEMAKSAHKRIDRLEEREG</sequence>
<dbReference type="RefSeq" id="WP_144987500.1">
    <property type="nucleotide sequence ID" value="NZ_VNJK01000001.1"/>
</dbReference>
<dbReference type="AlphaFoldDB" id="A0A559IXA9"/>